<evidence type="ECO:0000313" key="2">
    <source>
        <dbReference type="Proteomes" id="UP001605036"/>
    </source>
</evidence>
<evidence type="ECO:0000313" key="1">
    <source>
        <dbReference type="EMBL" id="KAL2613413.1"/>
    </source>
</evidence>
<gene>
    <name evidence="1" type="ORF">R1flu_025105</name>
</gene>
<keyword evidence="2" id="KW-1185">Reference proteome</keyword>
<dbReference type="Proteomes" id="UP001605036">
    <property type="component" value="Unassembled WGS sequence"/>
</dbReference>
<dbReference type="AlphaFoldDB" id="A0ABD1XXQ1"/>
<name>A0ABD1XXQ1_9MARC</name>
<organism evidence="1 2">
    <name type="scientific">Riccia fluitans</name>
    <dbReference type="NCBI Taxonomy" id="41844"/>
    <lineage>
        <taxon>Eukaryota</taxon>
        <taxon>Viridiplantae</taxon>
        <taxon>Streptophyta</taxon>
        <taxon>Embryophyta</taxon>
        <taxon>Marchantiophyta</taxon>
        <taxon>Marchantiopsida</taxon>
        <taxon>Marchantiidae</taxon>
        <taxon>Marchantiales</taxon>
        <taxon>Ricciaceae</taxon>
        <taxon>Riccia</taxon>
    </lineage>
</organism>
<dbReference type="EMBL" id="JBHFFA010000007">
    <property type="protein sequence ID" value="KAL2613413.1"/>
    <property type="molecule type" value="Genomic_DNA"/>
</dbReference>
<comment type="caution">
    <text evidence="1">The sequence shown here is derived from an EMBL/GenBank/DDBJ whole genome shotgun (WGS) entry which is preliminary data.</text>
</comment>
<sequence>MLPCSEHSSSRGWILRIHRVRIAVQPAQPFRLRVLVCRSISSACHYFSSRRVFEDSQLQFIRRFILVRLPDQDIDIVVDPVSFQTFEVQLVQSDHLDFRVGGCGARPEIRRIPRLCVNLGRNLSHASAPLELATDQSVRRQFRLVAAHSSEVMRDLANTGRFSRESAPQECSGLYRQHAR</sequence>
<reference evidence="1 2" key="1">
    <citation type="submission" date="2024-09" db="EMBL/GenBank/DDBJ databases">
        <title>Chromosome-scale assembly of Riccia fluitans.</title>
        <authorList>
            <person name="Paukszto L."/>
            <person name="Sawicki J."/>
            <person name="Karawczyk K."/>
            <person name="Piernik-Szablinska J."/>
            <person name="Szczecinska M."/>
            <person name="Mazdziarz M."/>
        </authorList>
    </citation>
    <scope>NUCLEOTIDE SEQUENCE [LARGE SCALE GENOMIC DNA]</scope>
    <source>
        <strain evidence="1">Rf_01</strain>
        <tissue evidence="1">Aerial parts of the thallus</tissue>
    </source>
</reference>
<protein>
    <submittedName>
        <fullName evidence="1">Uncharacterized protein</fullName>
    </submittedName>
</protein>
<proteinExistence type="predicted"/>
<accession>A0ABD1XXQ1</accession>